<organism evidence="4 5">
    <name type="scientific">Candidatus Woesebacteria bacterium GW2011_GWB1_38_8b</name>
    <dbReference type="NCBI Taxonomy" id="1618571"/>
    <lineage>
        <taxon>Bacteria</taxon>
        <taxon>Candidatus Woeseibacteriota</taxon>
    </lineage>
</organism>
<dbReference type="GO" id="GO:0006260">
    <property type="term" value="P:DNA replication"/>
    <property type="evidence" value="ECO:0007669"/>
    <property type="project" value="UniProtKB-KW"/>
</dbReference>
<dbReference type="Proteomes" id="UP000033944">
    <property type="component" value="Unassembled WGS sequence"/>
</dbReference>
<keyword evidence="4" id="KW-0067">ATP-binding</keyword>
<dbReference type="PANTHER" id="PTHR30153">
    <property type="entry name" value="REPLICATIVE DNA HELICASE DNAB"/>
    <property type="match status" value="1"/>
</dbReference>
<keyword evidence="4" id="KW-0547">Nucleotide-binding</keyword>
<dbReference type="GO" id="GO:0003677">
    <property type="term" value="F:DNA binding"/>
    <property type="evidence" value="ECO:0007669"/>
    <property type="project" value="UniProtKB-KW"/>
</dbReference>
<dbReference type="AlphaFoldDB" id="A0A0G0L556"/>
<dbReference type="InterPro" id="IPR016136">
    <property type="entry name" value="DNA_helicase_N/primase_C"/>
</dbReference>
<keyword evidence="4" id="KW-0347">Helicase</keyword>
<keyword evidence="1" id="KW-0235">DNA replication</keyword>
<dbReference type="Gene3D" id="1.10.860.10">
    <property type="entry name" value="DNAb Helicase, Chain A"/>
    <property type="match status" value="1"/>
</dbReference>
<dbReference type="SUPFAM" id="SSF48024">
    <property type="entry name" value="N-terminal domain of DnaB helicase"/>
    <property type="match status" value="1"/>
</dbReference>
<dbReference type="GO" id="GO:0003678">
    <property type="term" value="F:DNA helicase activity"/>
    <property type="evidence" value="ECO:0007669"/>
    <property type="project" value="InterPro"/>
</dbReference>
<keyword evidence="2" id="KW-0238">DNA-binding</keyword>
<sequence>MATQNLRIPPHSIEAEESVLGALLIDKDAIIAIAEFLKPDDFYDERHKDIFEAAVTLYDERIPLDVHIWQALPIKYLLPRMLSITEK</sequence>
<protein>
    <submittedName>
        <fullName evidence="4">Replicative DNA helicase</fullName>
    </submittedName>
</protein>
<evidence type="ECO:0000256" key="2">
    <source>
        <dbReference type="ARBA" id="ARBA00023125"/>
    </source>
</evidence>
<evidence type="ECO:0000313" key="4">
    <source>
        <dbReference type="EMBL" id="KKQ87098.1"/>
    </source>
</evidence>
<name>A0A0G0L556_9BACT</name>
<dbReference type="Pfam" id="PF00772">
    <property type="entry name" value="DnaB"/>
    <property type="match status" value="1"/>
</dbReference>
<evidence type="ECO:0000256" key="1">
    <source>
        <dbReference type="ARBA" id="ARBA00022705"/>
    </source>
</evidence>
<evidence type="ECO:0000259" key="3">
    <source>
        <dbReference type="Pfam" id="PF00772"/>
    </source>
</evidence>
<gene>
    <name evidence="4" type="ORF">UT10_C0011G0029</name>
</gene>
<dbReference type="GO" id="GO:0005524">
    <property type="term" value="F:ATP binding"/>
    <property type="evidence" value="ECO:0007669"/>
    <property type="project" value="InterPro"/>
</dbReference>
<dbReference type="InterPro" id="IPR036185">
    <property type="entry name" value="DNA_heli_DnaB-like_N_sf"/>
</dbReference>
<feature type="domain" description="DNA helicase DnaB-like N-terminal" evidence="3">
    <location>
        <begin position="9"/>
        <end position="67"/>
    </location>
</feature>
<dbReference type="GO" id="GO:0005829">
    <property type="term" value="C:cytosol"/>
    <property type="evidence" value="ECO:0007669"/>
    <property type="project" value="TreeGrafter"/>
</dbReference>
<dbReference type="EMBL" id="LBVN01000011">
    <property type="protein sequence ID" value="KKQ87098.1"/>
    <property type="molecule type" value="Genomic_DNA"/>
</dbReference>
<keyword evidence="4" id="KW-0378">Hydrolase</keyword>
<dbReference type="InterPro" id="IPR007693">
    <property type="entry name" value="DNA_helicase_DnaB-like_N"/>
</dbReference>
<reference evidence="4 5" key="1">
    <citation type="journal article" date="2015" name="Nature">
        <title>rRNA introns, odd ribosomes, and small enigmatic genomes across a large radiation of phyla.</title>
        <authorList>
            <person name="Brown C.T."/>
            <person name="Hug L.A."/>
            <person name="Thomas B.C."/>
            <person name="Sharon I."/>
            <person name="Castelle C.J."/>
            <person name="Singh A."/>
            <person name="Wilkins M.J."/>
            <person name="Williams K.H."/>
            <person name="Banfield J.F."/>
        </authorList>
    </citation>
    <scope>NUCLEOTIDE SEQUENCE [LARGE SCALE GENOMIC DNA]</scope>
</reference>
<accession>A0A0G0L556</accession>
<comment type="caution">
    <text evidence="4">The sequence shown here is derived from an EMBL/GenBank/DDBJ whole genome shotgun (WGS) entry which is preliminary data.</text>
</comment>
<evidence type="ECO:0000313" key="5">
    <source>
        <dbReference type="Proteomes" id="UP000033944"/>
    </source>
</evidence>
<proteinExistence type="predicted"/>
<dbReference type="PANTHER" id="PTHR30153:SF2">
    <property type="entry name" value="REPLICATIVE DNA HELICASE"/>
    <property type="match status" value="1"/>
</dbReference>